<reference evidence="2 3" key="1">
    <citation type="submission" date="2016-02" db="EMBL/GenBank/DDBJ databases">
        <title>Corynebacterium glutamicum N24 whole genome sequencing project.</title>
        <authorList>
            <person name="Matsutani M."/>
            <person name="Nangtapong N."/>
            <person name="Yakushi T."/>
            <person name="Matsushita K."/>
        </authorList>
    </citation>
    <scope>NUCLEOTIDE SEQUENCE [LARGE SCALE GENOMIC DNA]</scope>
    <source>
        <strain evidence="2 3">N24</strain>
    </source>
</reference>
<evidence type="ECO:0000256" key="1">
    <source>
        <dbReference type="SAM" id="Phobius"/>
    </source>
</evidence>
<gene>
    <name evidence="2" type="ORF">N24_2806</name>
</gene>
<keyword evidence="1" id="KW-0472">Membrane</keyword>
<proteinExistence type="predicted"/>
<dbReference type="EMBL" id="AP017369">
    <property type="protein sequence ID" value="BAU97068.1"/>
    <property type="molecule type" value="Genomic_DNA"/>
</dbReference>
<feature type="transmembrane region" description="Helical" evidence="1">
    <location>
        <begin position="93"/>
        <end position="112"/>
    </location>
</feature>
<protein>
    <submittedName>
        <fullName evidence="2">Integral membrane protein</fullName>
    </submittedName>
</protein>
<dbReference type="AlphaFoldDB" id="A0A161JP58"/>
<organism evidence="2 3">
    <name type="scientific">Corynebacterium suranareeae</name>
    <dbReference type="NCBI Taxonomy" id="2506452"/>
    <lineage>
        <taxon>Bacteria</taxon>
        <taxon>Bacillati</taxon>
        <taxon>Actinomycetota</taxon>
        <taxon>Actinomycetes</taxon>
        <taxon>Mycobacteriales</taxon>
        <taxon>Corynebacteriaceae</taxon>
        <taxon>Corynebacterium</taxon>
    </lineage>
</organism>
<evidence type="ECO:0000313" key="3">
    <source>
        <dbReference type="Proteomes" id="UP000218244"/>
    </source>
</evidence>
<feature type="transmembrane region" description="Helical" evidence="1">
    <location>
        <begin position="124"/>
        <end position="142"/>
    </location>
</feature>
<keyword evidence="1" id="KW-0812">Transmembrane</keyword>
<accession>A0A161JP58</accession>
<keyword evidence="3" id="KW-1185">Reference proteome</keyword>
<feature type="transmembrane region" description="Helical" evidence="1">
    <location>
        <begin position="183"/>
        <end position="205"/>
    </location>
</feature>
<name>A0A161JP58_9CORY</name>
<feature type="transmembrane region" description="Helical" evidence="1">
    <location>
        <begin position="154"/>
        <end position="176"/>
    </location>
</feature>
<dbReference type="KEGG" id="csur:N24_2806"/>
<evidence type="ECO:0000313" key="2">
    <source>
        <dbReference type="EMBL" id="BAU97068.1"/>
    </source>
</evidence>
<dbReference type="RefSeq" id="WP_096458532.1">
    <property type="nucleotide sequence ID" value="NZ_AP017369.1"/>
</dbReference>
<sequence length="268" mass="27946">MNVQATEAFDFQTKDSASEVQDAIMHRETVGGIVVDPTTQTTTIYTASGNGAPYATLLNTIAQGMQAQGQQVMVEELAPLSENDPQGTSLSTLGLPLAFGGMISAATLTLLLKNKPWHKLAGSLIISLVGGLVAAALMQYGYDLFPADTNFWSVAGTISLGIAAISLFVIGLAGLIGMAGVGIGAILTIFIANPLSGLATGWWWLPQPWGAIGQFLPIGATGHLLRSDLFFNGTGATQELWTLIAWALIGVALSVISGFRPQTQNVAS</sequence>
<dbReference type="Proteomes" id="UP000218244">
    <property type="component" value="Chromosome"/>
</dbReference>
<feature type="transmembrane region" description="Helical" evidence="1">
    <location>
        <begin position="240"/>
        <end position="259"/>
    </location>
</feature>
<keyword evidence="1" id="KW-1133">Transmembrane helix</keyword>